<protein>
    <submittedName>
        <fullName evidence="1">Uncharacterized protein</fullName>
    </submittedName>
</protein>
<proteinExistence type="predicted"/>
<dbReference type="AlphaFoldDB" id="A0A918ZKL3"/>
<dbReference type="Proteomes" id="UP000608024">
    <property type="component" value="Unassembled WGS sequence"/>
</dbReference>
<dbReference type="EMBL" id="BNBT01000028">
    <property type="protein sequence ID" value="GHE54725.1"/>
    <property type="molecule type" value="Genomic_DNA"/>
</dbReference>
<dbReference type="RefSeq" id="WP_190135977.1">
    <property type="nucleotide sequence ID" value="NZ_BNBT01000028.1"/>
</dbReference>
<sequence length="952" mass="105421">MGRSYTEKTIKLLFGTATHCAYPGCNSRLIFKDRELYTPTAQIAHIRSEKTNGPRYDASYPPASINGFENLLLLCGEHHPPVDRHESTYSVDELLEWKSQQSQQGERQVAGAELAAIERILNREAPITSDAVLRGPIASLGQTERLQQASDRLEEKPLEAAVLFDEVATQLEATPFVHHAAIIRSRQCAALEIGKSFSEAAKIRIDLGWRHYFSGDVFAVRQQIGKVEEYEENLPESALRSVNGLGHSAAYGYERHVTLEDLAEAFDAMEDTDQGALYVAMVLAEESIAWRRQDLIRSRTPILSSMVKRVAGDESGLTAKARVLMCLADANDDWGNLVKAARLTYPPAITSWIAARHARYLTLTGQSEQAIERWQDAVDGAVSARLNDSAADWLYGLRATQVQYWKMGVGIDDLHRLAQSLRASGTGSVLSEPYPLAERALSRMLDQKWPDALQCLHQHLRHSVVTASWSAELTAHERFGDLLEAAEKWQEAPIHYIRSGASKKLKRLAKAWPDQPLVLEPPSRESPNWERIAAYKFAASAGKAFPKDIARAWSECACTEISTEYEGHPQTSSWVPAFTAFSTTADEASLESSVKFLDLTADSLRREPGTRRRTDEALIDALVKIYESHEPLHDQVVEMLCDAILLCNEVAERAVYEGQIILSENPQRVEQRLSEAAYSANYYAALALAVADCDVTPALGVARKKLEQYIQPLNIQPGVSTIRVGEEEAALLVRVLDESDRQAFTDSMIARALEVHDLEVNRASAMGAIAITGPSLSKAARSAAFELMIDFTQEPTGSTASMSHGDDPFSRFKFTVGEFPLDAIAILVAGKLAHTSEHYAEVQRAAVPLLSSTSNSTCSSIARMLRDLPEGELTMDVEMLANHQSPWLRCVAAIAWTRNPGKWPSLGERLCTDKDPGVRLMLARGLRGKAGYEAVLDVLRNDYRRDIQRELG</sequence>
<reference evidence="1" key="2">
    <citation type="submission" date="2020-09" db="EMBL/GenBank/DDBJ databases">
        <authorList>
            <person name="Sun Q."/>
            <person name="Ohkuma M."/>
        </authorList>
    </citation>
    <scope>NUCLEOTIDE SEQUENCE</scope>
    <source>
        <strain evidence="1">JCM 4784</strain>
    </source>
</reference>
<accession>A0A918ZKL3</accession>
<reference evidence="1" key="1">
    <citation type="journal article" date="2014" name="Int. J. Syst. Evol. Microbiol.">
        <title>Complete genome sequence of Corynebacterium casei LMG S-19264T (=DSM 44701T), isolated from a smear-ripened cheese.</title>
        <authorList>
            <consortium name="US DOE Joint Genome Institute (JGI-PGF)"/>
            <person name="Walter F."/>
            <person name="Albersmeier A."/>
            <person name="Kalinowski J."/>
            <person name="Ruckert C."/>
        </authorList>
    </citation>
    <scope>NUCLEOTIDE SEQUENCE</scope>
    <source>
        <strain evidence="1">JCM 4784</strain>
    </source>
</reference>
<comment type="caution">
    <text evidence="1">The sequence shown here is derived from an EMBL/GenBank/DDBJ whole genome shotgun (WGS) entry which is preliminary data.</text>
</comment>
<keyword evidence="2" id="KW-1185">Reference proteome</keyword>
<organism evidence="1 2">
    <name type="scientific">Streptomyces longispororuber</name>
    <dbReference type="NCBI Taxonomy" id="68230"/>
    <lineage>
        <taxon>Bacteria</taxon>
        <taxon>Bacillati</taxon>
        <taxon>Actinomycetota</taxon>
        <taxon>Actinomycetes</taxon>
        <taxon>Kitasatosporales</taxon>
        <taxon>Streptomycetaceae</taxon>
        <taxon>Streptomyces</taxon>
    </lineage>
</organism>
<evidence type="ECO:0000313" key="2">
    <source>
        <dbReference type="Proteomes" id="UP000608024"/>
    </source>
</evidence>
<name>A0A918ZKL3_9ACTN</name>
<gene>
    <name evidence="1" type="ORF">GCM10018785_25180</name>
</gene>
<evidence type="ECO:0000313" key="1">
    <source>
        <dbReference type="EMBL" id="GHE54725.1"/>
    </source>
</evidence>